<organism evidence="2 3">
    <name type="scientific">Qipengyuania xiapuensis</name>
    <dbReference type="NCBI Taxonomy" id="2867236"/>
    <lineage>
        <taxon>Bacteria</taxon>
        <taxon>Pseudomonadati</taxon>
        <taxon>Pseudomonadota</taxon>
        <taxon>Alphaproteobacteria</taxon>
        <taxon>Sphingomonadales</taxon>
        <taxon>Erythrobacteraceae</taxon>
        <taxon>Qipengyuania</taxon>
    </lineage>
</organism>
<gene>
    <name evidence="2" type="ORF">K3162_01530</name>
</gene>
<proteinExistence type="predicted"/>
<evidence type="ECO:0000256" key="1">
    <source>
        <dbReference type="SAM" id="Phobius"/>
    </source>
</evidence>
<feature type="transmembrane region" description="Helical" evidence="1">
    <location>
        <begin position="29"/>
        <end position="53"/>
    </location>
</feature>
<evidence type="ECO:0000313" key="3">
    <source>
        <dbReference type="Proteomes" id="UP000824300"/>
    </source>
</evidence>
<name>A0ABX8ZUS7_9SPHN</name>
<keyword evidence="1" id="KW-0812">Transmembrane</keyword>
<dbReference type="Proteomes" id="UP000824300">
    <property type="component" value="Chromosome"/>
</dbReference>
<reference evidence="2 3" key="1">
    <citation type="submission" date="2021-08" db="EMBL/GenBank/DDBJ databases">
        <title>Comparative Genomics Analysis of the Genus Qipengyuania Reveals Extensive Genetic Diversity and Metabolic Versatility, Including the Description of Fifteen Novel Species.</title>
        <authorList>
            <person name="Liu Y."/>
        </authorList>
    </citation>
    <scope>NUCLEOTIDE SEQUENCE [LARGE SCALE GENOMIC DNA]</scope>
    <source>
        <strain evidence="2 3">1NDW3</strain>
    </source>
</reference>
<accession>A0ABX8ZUS7</accession>
<dbReference type="RefSeq" id="WP_221428452.1">
    <property type="nucleotide sequence ID" value="NZ_CP081296.1"/>
</dbReference>
<feature type="transmembrane region" description="Helical" evidence="1">
    <location>
        <begin position="91"/>
        <end position="115"/>
    </location>
</feature>
<sequence>MLVAIVITSLATVWDLVVSGSWSWEGFFGFGAIIFVFAFIGGVVFGLPAIKLVEDTNLVETAPRMAIFGALVGGFAGAVMAILLFGFSRGILGAALPFSAGLGAVSGAIAGPFWFCFNRLLERKAVEHA</sequence>
<feature type="transmembrane region" description="Helical" evidence="1">
    <location>
        <begin position="65"/>
        <end position="85"/>
    </location>
</feature>
<dbReference type="EMBL" id="CP081296">
    <property type="protein sequence ID" value="QZD92755.1"/>
    <property type="molecule type" value="Genomic_DNA"/>
</dbReference>
<evidence type="ECO:0000313" key="2">
    <source>
        <dbReference type="EMBL" id="QZD92755.1"/>
    </source>
</evidence>
<evidence type="ECO:0008006" key="4">
    <source>
        <dbReference type="Google" id="ProtNLM"/>
    </source>
</evidence>
<keyword evidence="3" id="KW-1185">Reference proteome</keyword>
<keyword evidence="1" id="KW-1133">Transmembrane helix</keyword>
<protein>
    <recommendedName>
        <fullName evidence="4">Major facilitator superfamily (MFS) profile domain-containing protein</fullName>
    </recommendedName>
</protein>
<keyword evidence="1" id="KW-0472">Membrane</keyword>